<protein>
    <submittedName>
        <fullName evidence="3">Uncharacterized protein</fullName>
    </submittedName>
</protein>
<name>A0A928VWC7_9CYAN</name>
<feature type="transmembrane region" description="Helical" evidence="2">
    <location>
        <begin position="12"/>
        <end position="32"/>
    </location>
</feature>
<keyword evidence="2" id="KW-0472">Membrane</keyword>
<keyword evidence="4" id="KW-1185">Reference proteome</keyword>
<feature type="region of interest" description="Disordered" evidence="1">
    <location>
        <begin position="53"/>
        <end position="72"/>
    </location>
</feature>
<accession>A0A928VWC7</accession>
<gene>
    <name evidence="3" type="ORF">IQ235_00925</name>
</gene>
<dbReference type="AlphaFoldDB" id="A0A928VWC7"/>
<evidence type="ECO:0000313" key="4">
    <source>
        <dbReference type="Proteomes" id="UP000621799"/>
    </source>
</evidence>
<dbReference type="EMBL" id="JADEXN010000007">
    <property type="protein sequence ID" value="MBE9039358.1"/>
    <property type="molecule type" value="Genomic_DNA"/>
</dbReference>
<evidence type="ECO:0000256" key="1">
    <source>
        <dbReference type="SAM" id="MobiDB-lite"/>
    </source>
</evidence>
<keyword evidence="2" id="KW-0812">Transmembrane</keyword>
<dbReference type="Proteomes" id="UP000621799">
    <property type="component" value="Unassembled WGS sequence"/>
</dbReference>
<evidence type="ECO:0000256" key="2">
    <source>
        <dbReference type="SAM" id="Phobius"/>
    </source>
</evidence>
<evidence type="ECO:0000313" key="3">
    <source>
        <dbReference type="EMBL" id="MBE9039358.1"/>
    </source>
</evidence>
<sequence length="72" mass="8347">MRLAPRIARWAEFHPIAVRVIVAIGLLMWWIVPAALSSYVDLFIQNHGNQNQDIEQIQDNRSAPGQEHRLHH</sequence>
<reference evidence="3" key="1">
    <citation type="submission" date="2020-10" db="EMBL/GenBank/DDBJ databases">
        <authorList>
            <person name="Castelo-Branco R."/>
            <person name="Eusebio N."/>
            <person name="Adriana R."/>
            <person name="Vieira A."/>
            <person name="Brugerolle De Fraissinette N."/>
            <person name="Rezende De Castro R."/>
            <person name="Schneider M.P."/>
            <person name="Vasconcelos V."/>
            <person name="Leao P.N."/>
        </authorList>
    </citation>
    <scope>NUCLEOTIDE SEQUENCE</scope>
    <source>
        <strain evidence="3">LEGE 11467</strain>
    </source>
</reference>
<keyword evidence="2" id="KW-1133">Transmembrane helix</keyword>
<organism evidence="3 4">
    <name type="scientific">Zarconia navalis LEGE 11467</name>
    <dbReference type="NCBI Taxonomy" id="1828826"/>
    <lineage>
        <taxon>Bacteria</taxon>
        <taxon>Bacillati</taxon>
        <taxon>Cyanobacteriota</taxon>
        <taxon>Cyanophyceae</taxon>
        <taxon>Oscillatoriophycideae</taxon>
        <taxon>Oscillatoriales</taxon>
        <taxon>Oscillatoriales incertae sedis</taxon>
        <taxon>Zarconia</taxon>
        <taxon>Zarconia navalis</taxon>
    </lineage>
</organism>
<dbReference type="RefSeq" id="WP_264319620.1">
    <property type="nucleotide sequence ID" value="NZ_JADEXN010000007.1"/>
</dbReference>
<comment type="caution">
    <text evidence="3">The sequence shown here is derived from an EMBL/GenBank/DDBJ whole genome shotgun (WGS) entry which is preliminary data.</text>
</comment>
<proteinExistence type="predicted"/>